<feature type="compositionally biased region" description="Basic and acidic residues" evidence="1">
    <location>
        <begin position="112"/>
        <end position="122"/>
    </location>
</feature>
<evidence type="ECO:0000313" key="3">
    <source>
        <dbReference type="Proteomes" id="UP001139410"/>
    </source>
</evidence>
<sequence length="216" mass="23215">MAARAGLSASERLVLLVLRFHQAENPIGWPSQSTLAQETGMSERSVRRALIKLRQSGLIQITESIGKVSAYSITLTPVTVSGVGSTKPRTQRPATPAKWNTKPRPPCPPNKEGIKKEKRSDAPRLGFESPLVASEPSPLSAEEFAAVAEGFAELLGRKSAKADRRDKSSNDSNFNDGAASQAAHLSAVEQAQCQADPIRFWAEQERLAAAKSEAGQ</sequence>
<dbReference type="Proteomes" id="UP001139410">
    <property type="component" value="Unassembled WGS sequence"/>
</dbReference>
<dbReference type="AlphaFoldDB" id="A0A9X1QKY9"/>
<name>A0A9X1QKY9_9SPHN</name>
<feature type="region of interest" description="Disordered" evidence="1">
    <location>
        <begin position="81"/>
        <end position="123"/>
    </location>
</feature>
<gene>
    <name evidence="2" type="ORF">LVY65_05080</name>
</gene>
<dbReference type="InterPro" id="IPR036390">
    <property type="entry name" value="WH_DNA-bd_sf"/>
</dbReference>
<keyword evidence="3" id="KW-1185">Reference proteome</keyword>
<organism evidence="2 3">
    <name type="scientific">Sphingomonas cremea</name>
    <dbReference type="NCBI Taxonomy" id="2904799"/>
    <lineage>
        <taxon>Bacteria</taxon>
        <taxon>Pseudomonadati</taxon>
        <taxon>Pseudomonadota</taxon>
        <taxon>Alphaproteobacteria</taxon>
        <taxon>Sphingomonadales</taxon>
        <taxon>Sphingomonadaceae</taxon>
        <taxon>Sphingomonas</taxon>
    </lineage>
</organism>
<evidence type="ECO:0000256" key="1">
    <source>
        <dbReference type="SAM" id="MobiDB-lite"/>
    </source>
</evidence>
<dbReference type="Pfam" id="PF13730">
    <property type="entry name" value="HTH_36"/>
    <property type="match status" value="1"/>
</dbReference>
<dbReference type="EMBL" id="JAKFGM010000001">
    <property type="protein sequence ID" value="MCF2514439.1"/>
    <property type="molecule type" value="Genomic_DNA"/>
</dbReference>
<dbReference type="SUPFAM" id="SSF46785">
    <property type="entry name" value="Winged helix' DNA-binding domain"/>
    <property type="match status" value="1"/>
</dbReference>
<dbReference type="InterPro" id="IPR036388">
    <property type="entry name" value="WH-like_DNA-bd_sf"/>
</dbReference>
<proteinExistence type="predicted"/>
<accession>A0A9X1QKY9</accession>
<dbReference type="Gene3D" id="1.10.10.10">
    <property type="entry name" value="Winged helix-like DNA-binding domain superfamily/Winged helix DNA-binding domain"/>
    <property type="match status" value="1"/>
</dbReference>
<protein>
    <submittedName>
        <fullName evidence="2">Helix-turn-helix domain-containing protein</fullName>
    </submittedName>
</protein>
<reference evidence="2" key="1">
    <citation type="submission" date="2022-01" db="EMBL/GenBank/DDBJ databases">
        <authorList>
            <person name="Jo J.-H."/>
            <person name="Im W.-T."/>
        </authorList>
    </citation>
    <scope>NUCLEOTIDE SEQUENCE</scope>
    <source>
        <strain evidence="2">G124</strain>
    </source>
</reference>
<comment type="caution">
    <text evidence="2">The sequence shown here is derived from an EMBL/GenBank/DDBJ whole genome shotgun (WGS) entry which is preliminary data.</text>
</comment>
<evidence type="ECO:0000313" key="2">
    <source>
        <dbReference type="EMBL" id="MCF2514439.1"/>
    </source>
</evidence>
<feature type="compositionally biased region" description="Basic and acidic residues" evidence="1">
    <location>
        <begin position="160"/>
        <end position="169"/>
    </location>
</feature>
<feature type="region of interest" description="Disordered" evidence="1">
    <location>
        <begin position="157"/>
        <end position="189"/>
    </location>
</feature>